<feature type="signal peptide" evidence="1">
    <location>
        <begin position="1"/>
        <end position="28"/>
    </location>
</feature>
<sequence length="206" mass="20364">MTRRLVGALAALVSGIGIGLGVPAAATAQPPPPAPVPGPLPFESIPGLGPVAAPVAAPPPVPGAQPAPPPAGVLFPLAQNGSPSQLIGGLPAMPDVSGQTANEFVLGQHAVPAVPGTAPAAPIHMNPFNNAYLLPQNLAPSAPGAGQLFGIAPGQENADIAGIEYLKRLYDMYQAGGLQGGLLGQRELDSLNKPLPVAPVPPPPAP</sequence>
<reference evidence="2 3" key="1">
    <citation type="submission" date="2018-06" db="EMBL/GenBank/DDBJ databases">
        <authorList>
            <consortium name="Pathogen Informatics"/>
            <person name="Doyle S."/>
        </authorList>
    </citation>
    <scope>NUCLEOTIDE SEQUENCE [LARGE SCALE GENOMIC DNA]</scope>
    <source>
        <strain evidence="2 3">NCTC10742</strain>
    </source>
</reference>
<dbReference type="Proteomes" id="UP000254291">
    <property type="component" value="Unassembled WGS sequence"/>
</dbReference>
<dbReference type="EMBL" id="UGQM01000001">
    <property type="protein sequence ID" value="STZ45464.1"/>
    <property type="molecule type" value="Genomic_DNA"/>
</dbReference>
<gene>
    <name evidence="2" type="ORF">NCTC10742_04717</name>
</gene>
<accession>A0A378SUD3</accession>
<protein>
    <submittedName>
        <fullName evidence="2">Uncharacterized protein</fullName>
    </submittedName>
</protein>
<feature type="chain" id="PRO_5016706688" evidence="1">
    <location>
        <begin position="29"/>
        <end position="206"/>
    </location>
</feature>
<dbReference type="RefSeq" id="WP_011892630.1">
    <property type="nucleotide sequence ID" value="NZ_JACKST010000045.1"/>
</dbReference>
<proteinExistence type="predicted"/>
<evidence type="ECO:0000313" key="3">
    <source>
        <dbReference type="Proteomes" id="UP000254291"/>
    </source>
</evidence>
<dbReference type="AlphaFoldDB" id="A0A378SUD3"/>
<keyword evidence="1" id="KW-0732">Signal</keyword>
<organism evidence="2 3">
    <name type="scientific">Mycolicibacterium gilvum</name>
    <dbReference type="NCBI Taxonomy" id="1804"/>
    <lineage>
        <taxon>Bacteria</taxon>
        <taxon>Bacillati</taxon>
        <taxon>Actinomycetota</taxon>
        <taxon>Actinomycetes</taxon>
        <taxon>Mycobacteriales</taxon>
        <taxon>Mycobacteriaceae</taxon>
        <taxon>Mycolicibacterium</taxon>
    </lineage>
</organism>
<name>A0A378SUD3_9MYCO</name>
<evidence type="ECO:0000313" key="2">
    <source>
        <dbReference type="EMBL" id="STZ45464.1"/>
    </source>
</evidence>
<dbReference type="OMA" id="QWHWTPP"/>
<evidence type="ECO:0000256" key="1">
    <source>
        <dbReference type="SAM" id="SignalP"/>
    </source>
</evidence>